<sequence>MITSSSHLLGSKLGPVIDQAECVIRMNDAPTTGYAADVGNKTTFRVAAHSSLFRVLRKPQEFVNKTPENTLIFWGPAGRMQKILNKVIQRASLSFPNVRRTRARKMPYHYYEPKSPDECVTYINNEWSKKGYHHRFITEKRVFAKWASLYNITFSHPSWN</sequence>
<evidence type="ECO:0000256" key="9">
    <source>
        <dbReference type="ARBA" id="ARBA00023034"/>
    </source>
</evidence>
<dbReference type="PANTHER" id="PTHR45906:SF6">
    <property type="entry name" value="ALPHA-N-ACETYLGALACTOSAMINIDE ALPHA-2,6-SIALYLTRANSFERASE 6"/>
    <property type="match status" value="1"/>
</dbReference>
<dbReference type="Proteomes" id="UP000826234">
    <property type="component" value="Unassembled WGS sequence"/>
</dbReference>
<evidence type="ECO:0000256" key="11">
    <source>
        <dbReference type="ARBA" id="ARBA00023136"/>
    </source>
</evidence>
<accession>A0ABQ7SE41</accession>
<evidence type="ECO:0000256" key="3">
    <source>
        <dbReference type="ARBA" id="ARBA00022676"/>
    </source>
</evidence>
<keyword evidence="8" id="KW-1133">Transmembrane helix</keyword>
<evidence type="ECO:0000256" key="14">
    <source>
        <dbReference type="ARBA" id="ARBA00043744"/>
    </source>
</evidence>
<evidence type="ECO:0000256" key="4">
    <source>
        <dbReference type="ARBA" id="ARBA00022679"/>
    </source>
</evidence>
<evidence type="ECO:0000313" key="15">
    <source>
        <dbReference type="EMBL" id="KAH0615557.1"/>
    </source>
</evidence>
<dbReference type="Gene3D" id="3.90.1480.20">
    <property type="entry name" value="Glycosyl transferase family 29"/>
    <property type="match status" value="1"/>
</dbReference>
<evidence type="ECO:0000256" key="10">
    <source>
        <dbReference type="ARBA" id="ARBA00023098"/>
    </source>
</evidence>
<evidence type="ECO:0000256" key="2">
    <source>
        <dbReference type="ARBA" id="ARBA00006003"/>
    </source>
</evidence>
<evidence type="ECO:0008006" key="17">
    <source>
        <dbReference type="Google" id="ProtNLM"/>
    </source>
</evidence>
<keyword evidence="6" id="KW-0735">Signal-anchor</keyword>
<dbReference type="InterPro" id="IPR001675">
    <property type="entry name" value="Glyco_trans_29"/>
</dbReference>
<evidence type="ECO:0000256" key="1">
    <source>
        <dbReference type="ARBA" id="ARBA00004323"/>
    </source>
</evidence>
<keyword evidence="10" id="KW-0443">Lipid metabolism</keyword>
<keyword evidence="3" id="KW-0328">Glycosyltransferase</keyword>
<evidence type="ECO:0000256" key="8">
    <source>
        <dbReference type="ARBA" id="ARBA00022989"/>
    </source>
</evidence>
<evidence type="ECO:0000313" key="16">
    <source>
        <dbReference type="Proteomes" id="UP000826234"/>
    </source>
</evidence>
<reference evidence="15 16" key="1">
    <citation type="journal article" date="2022" name="Gigascience">
        <title>A chromosome-level genome assembly and annotation of the desert horned lizard, Phrynosoma platyrhinos, provides insight into chromosomal rearrangements among reptiles.</title>
        <authorList>
            <person name="Koochekian N."/>
            <person name="Ascanio A."/>
            <person name="Farleigh K."/>
            <person name="Card D.C."/>
            <person name="Schield D.R."/>
            <person name="Castoe T.A."/>
            <person name="Jezkova T."/>
        </authorList>
    </citation>
    <scope>NUCLEOTIDE SEQUENCE [LARGE SCALE GENOMIC DNA]</scope>
    <source>
        <strain evidence="15">NK-2021</strain>
    </source>
</reference>
<keyword evidence="9" id="KW-0333">Golgi apparatus</keyword>
<dbReference type="PANTHER" id="PTHR45906">
    <property type="entry name" value="ALPHA-N-ACETYL-NEURAMINYL-2,3-BETA-GALACTOSYL-1, 3-N-ACETYL-GALACTOSAMINIDE ALPHA-2,6-SIALYLTRANSFERASE-LIKE"/>
    <property type="match status" value="1"/>
</dbReference>
<dbReference type="EMBL" id="JAIPUX010005291">
    <property type="protein sequence ID" value="KAH0615557.1"/>
    <property type="molecule type" value="Genomic_DNA"/>
</dbReference>
<comment type="caution">
    <text evidence="15">The sequence shown here is derived from an EMBL/GenBank/DDBJ whole genome shotgun (WGS) entry which is preliminary data.</text>
</comment>
<organism evidence="15 16">
    <name type="scientific">Phrynosoma platyrhinos</name>
    <name type="common">Desert horned lizard</name>
    <dbReference type="NCBI Taxonomy" id="52577"/>
    <lineage>
        <taxon>Eukaryota</taxon>
        <taxon>Metazoa</taxon>
        <taxon>Chordata</taxon>
        <taxon>Craniata</taxon>
        <taxon>Vertebrata</taxon>
        <taxon>Euteleostomi</taxon>
        <taxon>Lepidosauria</taxon>
        <taxon>Squamata</taxon>
        <taxon>Bifurcata</taxon>
        <taxon>Unidentata</taxon>
        <taxon>Episquamata</taxon>
        <taxon>Toxicofera</taxon>
        <taxon>Iguania</taxon>
        <taxon>Phrynosomatidae</taxon>
        <taxon>Phrynosomatinae</taxon>
        <taxon>Phrynosoma</taxon>
    </lineage>
</organism>
<dbReference type="InterPro" id="IPR038578">
    <property type="entry name" value="GT29-like_sf"/>
</dbReference>
<dbReference type="Pfam" id="PF00777">
    <property type="entry name" value="Glyco_transf_29"/>
    <property type="match status" value="1"/>
</dbReference>
<name>A0ABQ7SE41_PHRPL</name>
<keyword evidence="16" id="KW-1185">Reference proteome</keyword>
<evidence type="ECO:0000256" key="12">
    <source>
        <dbReference type="ARBA" id="ARBA00023157"/>
    </source>
</evidence>
<comment type="subcellular location">
    <subcellularLocation>
        <location evidence="1">Golgi apparatus membrane</location>
        <topology evidence="1">Single-pass type II membrane protein</topology>
    </subcellularLocation>
</comment>
<proteinExistence type="inferred from homology"/>
<keyword evidence="12" id="KW-1015">Disulfide bond</keyword>
<keyword evidence="11" id="KW-0472">Membrane</keyword>
<evidence type="ECO:0000256" key="7">
    <source>
        <dbReference type="ARBA" id="ARBA00022981"/>
    </source>
</evidence>
<evidence type="ECO:0000256" key="6">
    <source>
        <dbReference type="ARBA" id="ARBA00022968"/>
    </source>
</evidence>
<keyword evidence="7" id="KW-0730">Sialic acid</keyword>
<comment type="catalytic activity">
    <reaction evidence="14">
        <text>a ganglioside GM1b (d18:1(4E)) + CMP-N-acetyl-beta-neuraminate = a ganglioside GD1alpha (d18:1(4E)) + CMP + H(+)</text>
        <dbReference type="Rhea" id="RHEA:41968"/>
        <dbReference type="ChEBI" id="CHEBI:15378"/>
        <dbReference type="ChEBI" id="CHEBI:57812"/>
        <dbReference type="ChEBI" id="CHEBI:60377"/>
        <dbReference type="ChEBI" id="CHEBI:78568"/>
        <dbReference type="ChEBI" id="CHEBI:78569"/>
    </reaction>
    <physiologicalReaction direction="left-to-right" evidence="14">
        <dbReference type="Rhea" id="RHEA:41969"/>
    </physiologicalReaction>
</comment>
<evidence type="ECO:0000256" key="5">
    <source>
        <dbReference type="ARBA" id="ARBA00022692"/>
    </source>
</evidence>
<gene>
    <name evidence="15" type="ORF">JD844_004988</name>
</gene>
<protein>
    <recommendedName>
        <fullName evidence="17">Alpha-N-acetylgalactosaminide alpha-2,6-sialyltransferase 6</fullName>
    </recommendedName>
</protein>
<comment type="similarity">
    <text evidence="2">Belongs to the glycosyltransferase 29 family.</text>
</comment>
<keyword evidence="13" id="KW-0325">Glycoprotein</keyword>
<evidence type="ECO:0000256" key="13">
    <source>
        <dbReference type="ARBA" id="ARBA00023180"/>
    </source>
</evidence>
<keyword evidence="4" id="KW-0808">Transferase</keyword>
<keyword evidence="5" id="KW-0812">Transmembrane</keyword>